<dbReference type="STRING" id="479433.Caci_1733"/>
<comment type="similarity">
    <text evidence="3 11">Belongs to the NOS family. Bacterial NOS oxygenase subfamily.</text>
</comment>
<evidence type="ECO:0000256" key="2">
    <source>
        <dbReference type="ARBA" id="ARBA00002642"/>
    </source>
</evidence>
<dbReference type="GO" id="GO:0006809">
    <property type="term" value="P:nitric oxide biosynthetic process"/>
    <property type="evidence" value="ECO:0007669"/>
    <property type="project" value="InterPro"/>
</dbReference>
<protein>
    <recommendedName>
        <fullName evidence="5 11">Nitric oxide synthase oxygenase</fullName>
        <ecNumber evidence="4 11">1.14.14.47</ecNumber>
    </recommendedName>
</protein>
<dbReference type="Gene3D" id="3.90.1230.10">
    <property type="entry name" value="Nitric Oxide Synthase, Chain A, domain 3"/>
    <property type="match status" value="1"/>
</dbReference>
<proteinExistence type="inferred from homology"/>
<organism evidence="14 15">
    <name type="scientific">Catenulispora acidiphila (strain DSM 44928 / JCM 14897 / NBRC 102108 / NRRL B-24433 / ID139908)</name>
    <dbReference type="NCBI Taxonomy" id="479433"/>
    <lineage>
        <taxon>Bacteria</taxon>
        <taxon>Bacillati</taxon>
        <taxon>Actinomycetota</taxon>
        <taxon>Actinomycetes</taxon>
        <taxon>Catenulisporales</taxon>
        <taxon>Catenulisporaceae</taxon>
        <taxon>Catenulispora</taxon>
    </lineage>
</organism>
<dbReference type="PANTHER" id="PTHR43410">
    <property type="entry name" value="NITRIC OXIDE SYNTHASE OXYGENASE"/>
    <property type="match status" value="1"/>
</dbReference>
<evidence type="ECO:0000256" key="3">
    <source>
        <dbReference type="ARBA" id="ARBA00005411"/>
    </source>
</evidence>
<evidence type="ECO:0000313" key="14">
    <source>
        <dbReference type="EMBL" id="ACU70654.1"/>
    </source>
</evidence>
<dbReference type="AlphaFoldDB" id="C7QCU4"/>
<evidence type="ECO:0000256" key="10">
    <source>
        <dbReference type="ARBA" id="ARBA00048713"/>
    </source>
</evidence>
<dbReference type="InterPro" id="IPR044943">
    <property type="entry name" value="NOS_dom_1"/>
</dbReference>
<evidence type="ECO:0000256" key="8">
    <source>
        <dbReference type="ARBA" id="ARBA00023002"/>
    </source>
</evidence>
<comment type="catalytic activity">
    <reaction evidence="10">
        <text>3 reduced [flavodoxin] + 2 L-arginine + 4 O2 = 3 oxidized [flavodoxin] + 2 L-citrulline + 2 nitric oxide + 4 H2O + 5 H(+)</text>
        <dbReference type="Rhea" id="RHEA:52324"/>
        <dbReference type="Rhea" id="RHEA-COMP:10622"/>
        <dbReference type="Rhea" id="RHEA-COMP:10623"/>
        <dbReference type="ChEBI" id="CHEBI:15377"/>
        <dbReference type="ChEBI" id="CHEBI:15378"/>
        <dbReference type="ChEBI" id="CHEBI:15379"/>
        <dbReference type="ChEBI" id="CHEBI:16480"/>
        <dbReference type="ChEBI" id="CHEBI:32682"/>
        <dbReference type="ChEBI" id="CHEBI:57618"/>
        <dbReference type="ChEBI" id="CHEBI:57743"/>
        <dbReference type="ChEBI" id="CHEBI:58210"/>
        <dbReference type="EC" id="1.14.14.47"/>
    </reaction>
</comment>
<gene>
    <name evidence="14" type="ordered locus">Caci_1733</name>
</gene>
<comment type="cofactor">
    <cofactor evidence="1 11 12">
        <name>heme</name>
        <dbReference type="ChEBI" id="CHEBI:30413"/>
    </cofactor>
</comment>
<dbReference type="RefSeq" id="WP_012785948.1">
    <property type="nucleotide sequence ID" value="NC_013131.1"/>
</dbReference>
<dbReference type="CDD" id="cd00575">
    <property type="entry name" value="NOS_oxygenase"/>
    <property type="match status" value="1"/>
</dbReference>
<evidence type="ECO:0000256" key="7">
    <source>
        <dbReference type="ARBA" id="ARBA00022723"/>
    </source>
</evidence>
<evidence type="ECO:0000313" key="15">
    <source>
        <dbReference type="Proteomes" id="UP000000851"/>
    </source>
</evidence>
<dbReference type="PIRSF" id="PIRSF037219">
    <property type="entry name" value="NOS_oxygenase"/>
    <property type="match status" value="1"/>
</dbReference>
<dbReference type="EMBL" id="CP001700">
    <property type="protein sequence ID" value="ACU70654.1"/>
    <property type="molecule type" value="Genomic_DNA"/>
</dbReference>
<dbReference type="eggNOG" id="COG4362">
    <property type="taxonomic scope" value="Bacteria"/>
</dbReference>
<comment type="miscellaneous">
    <text evidence="11">This protein is similar to the oxygenase domain of eukaryotic nitric oxide synthases but lacks the reductase domain which, in eukaryotes, is responsible for transfer of electrons to the ferric heme during nitric oxide synthesis.</text>
</comment>
<evidence type="ECO:0000256" key="6">
    <source>
        <dbReference type="ARBA" id="ARBA00022617"/>
    </source>
</evidence>
<dbReference type="GO" id="GO:0004517">
    <property type="term" value="F:nitric-oxide synthase activity"/>
    <property type="evidence" value="ECO:0007669"/>
    <property type="project" value="InterPro"/>
</dbReference>
<evidence type="ECO:0000256" key="4">
    <source>
        <dbReference type="ARBA" id="ARBA00012735"/>
    </source>
</evidence>
<dbReference type="Pfam" id="PF02898">
    <property type="entry name" value="NO_synthase"/>
    <property type="match status" value="1"/>
</dbReference>
<accession>C7QCU4</accession>
<dbReference type="InterPro" id="IPR004030">
    <property type="entry name" value="NOS_N"/>
</dbReference>
<dbReference type="GO" id="GO:0046872">
    <property type="term" value="F:metal ion binding"/>
    <property type="evidence" value="ECO:0007669"/>
    <property type="project" value="UniProtKB-KW"/>
</dbReference>
<reference evidence="14 15" key="1">
    <citation type="journal article" date="2009" name="Stand. Genomic Sci.">
        <title>Complete genome sequence of Catenulispora acidiphila type strain (ID 139908).</title>
        <authorList>
            <person name="Copeland A."/>
            <person name="Lapidus A."/>
            <person name="Glavina Del Rio T."/>
            <person name="Nolan M."/>
            <person name="Lucas S."/>
            <person name="Chen F."/>
            <person name="Tice H."/>
            <person name="Cheng J.F."/>
            <person name="Bruce D."/>
            <person name="Goodwin L."/>
            <person name="Pitluck S."/>
            <person name="Mikhailova N."/>
            <person name="Pati A."/>
            <person name="Ivanova N."/>
            <person name="Mavromatis K."/>
            <person name="Chen A."/>
            <person name="Palaniappan K."/>
            <person name="Chain P."/>
            <person name="Land M."/>
            <person name="Hauser L."/>
            <person name="Chang Y.J."/>
            <person name="Jeffries C.D."/>
            <person name="Chertkov O."/>
            <person name="Brettin T."/>
            <person name="Detter J.C."/>
            <person name="Han C."/>
            <person name="Ali Z."/>
            <person name="Tindall B.J."/>
            <person name="Goker M."/>
            <person name="Bristow J."/>
            <person name="Eisen J.A."/>
            <person name="Markowitz V."/>
            <person name="Hugenholtz P."/>
            <person name="Kyrpides N.C."/>
            <person name="Klenk H.P."/>
        </authorList>
    </citation>
    <scope>NUCLEOTIDE SEQUENCE [LARGE SCALE GENOMIC DNA]</scope>
    <source>
        <strain evidence="15">DSM 44928 / JCM 14897 / NBRC 102108 / NRRL B-24433 / ID139908</strain>
    </source>
</reference>
<evidence type="ECO:0000259" key="13">
    <source>
        <dbReference type="PROSITE" id="PS60001"/>
    </source>
</evidence>
<comment type="subunit">
    <text evidence="11">Homodimer.</text>
</comment>
<evidence type="ECO:0000256" key="1">
    <source>
        <dbReference type="ARBA" id="ARBA00001971"/>
    </source>
</evidence>
<dbReference type="KEGG" id="cai:Caci_1733"/>
<evidence type="ECO:0000256" key="11">
    <source>
        <dbReference type="PIRNR" id="PIRNR037219"/>
    </source>
</evidence>
<dbReference type="InterPro" id="IPR050607">
    <property type="entry name" value="NOS"/>
</dbReference>
<dbReference type="GO" id="GO:0020037">
    <property type="term" value="F:heme binding"/>
    <property type="evidence" value="ECO:0007669"/>
    <property type="project" value="InterPro"/>
</dbReference>
<dbReference type="Gene3D" id="3.90.440.10">
    <property type="entry name" value="Nitric Oxide Synthase,Heme Domain,Chain A domain 2"/>
    <property type="match status" value="1"/>
</dbReference>
<name>C7QCU4_CATAD</name>
<keyword evidence="7 11" id="KW-0479">Metal-binding</keyword>
<dbReference type="Proteomes" id="UP000000851">
    <property type="component" value="Chromosome"/>
</dbReference>
<keyword evidence="9 11" id="KW-0408">Iron</keyword>
<dbReference type="InterPro" id="IPR044944">
    <property type="entry name" value="NOS_dom_3"/>
</dbReference>
<keyword evidence="15" id="KW-1185">Reference proteome</keyword>
<dbReference type="InterPro" id="IPR017142">
    <property type="entry name" value="Nitric_oxide_synthase_Oase-su"/>
</dbReference>
<feature type="binding site" description="axial binding residue" evidence="12">
    <location>
        <position position="86"/>
    </location>
    <ligand>
        <name>heme</name>
        <dbReference type="ChEBI" id="CHEBI:30413"/>
    </ligand>
    <ligandPart>
        <name>Fe</name>
        <dbReference type="ChEBI" id="CHEBI:18248"/>
    </ligandPart>
</feature>
<evidence type="ECO:0000256" key="12">
    <source>
        <dbReference type="PIRSR" id="PIRSR037219-1"/>
    </source>
</evidence>
<dbReference type="EC" id="1.14.14.47" evidence="4 11"/>
<dbReference type="Gene3D" id="3.90.340.10">
    <property type="entry name" value="Nitric Oxide Synthase, Chain A, domain 1"/>
    <property type="match status" value="1"/>
</dbReference>
<sequence>MFRNAIRQKRPAERLSSLASLSSAEGLSEEADRFLHECYTELDRTAELPARRRAVAAAIHTSGTYDHTFAELEYGARVAWRNSSRCIGRLYWQSLKLRDHRDTDRPLRIAAECVSHLREATNGGRIRPTITVFAPDRPGRPGPRIRNEQLIRYAGYKVEDGGVVGDPRNIELTDTVRTLGWYGHGTAFDVLPLVIEAPGYRPYIHVIPQDSVLEVPLSHPRHPWFADLGVRWHAVPVISDMCLEIGGLHYPCAPFNGWYMGTEIGSRNLADTDRYDLLPTIAANLGLDTTTDRTLWRDRALVELNVAVLHSYEAAGVTIADHHTEAHRFLKHVAKEERAGRVCPAEWSWIVPPLSGSATAVFHRYYDEVDVRPNFVRHEGPPAPTRAQ</sequence>
<feature type="domain" description="Nitric oxide synthase (NOS)" evidence="13">
    <location>
        <begin position="85"/>
        <end position="92"/>
    </location>
</feature>
<dbReference type="InterPro" id="IPR036119">
    <property type="entry name" value="NOS_N_sf"/>
</dbReference>
<keyword evidence="8 11" id="KW-0560">Oxidoreductase</keyword>
<dbReference type="PANTHER" id="PTHR43410:SF1">
    <property type="entry name" value="NITRIC OXIDE SYNTHASE"/>
    <property type="match status" value="1"/>
</dbReference>
<comment type="function">
    <text evidence="2 11">Catalyzes the production of nitric oxide.</text>
</comment>
<keyword evidence="6 11" id="KW-0349">Heme</keyword>
<evidence type="ECO:0000256" key="9">
    <source>
        <dbReference type="ARBA" id="ARBA00023004"/>
    </source>
</evidence>
<dbReference type="HOGENOM" id="CLU_040293_0_0_11"/>
<dbReference type="PROSITE" id="PS60001">
    <property type="entry name" value="NOS"/>
    <property type="match status" value="1"/>
</dbReference>
<dbReference type="SUPFAM" id="SSF56512">
    <property type="entry name" value="Nitric oxide (NO) synthase oxygenase domain"/>
    <property type="match status" value="1"/>
</dbReference>
<dbReference type="InParanoid" id="C7QCU4"/>
<evidence type="ECO:0000256" key="5">
    <source>
        <dbReference type="ARBA" id="ARBA00018859"/>
    </source>
</evidence>
<dbReference type="InterPro" id="IPR044940">
    <property type="entry name" value="NOS_dom_2"/>
</dbReference>